<keyword evidence="9" id="KW-1185">Reference proteome</keyword>
<accession>A0AA39V4Z1</accession>
<feature type="transmembrane region" description="Helical" evidence="7">
    <location>
        <begin position="401"/>
        <end position="420"/>
    </location>
</feature>
<dbReference type="PANTHER" id="PTHR20855:SF97">
    <property type="entry name" value="ADIPOR-LIKE RECEPTOR IZH3-RELATED"/>
    <property type="match status" value="1"/>
</dbReference>
<evidence type="ECO:0000313" key="8">
    <source>
        <dbReference type="EMBL" id="KAK0516523.1"/>
    </source>
</evidence>
<organism evidence="8 9">
    <name type="scientific">Cladonia borealis</name>
    <dbReference type="NCBI Taxonomy" id="184061"/>
    <lineage>
        <taxon>Eukaryota</taxon>
        <taxon>Fungi</taxon>
        <taxon>Dikarya</taxon>
        <taxon>Ascomycota</taxon>
        <taxon>Pezizomycotina</taxon>
        <taxon>Lecanoromycetes</taxon>
        <taxon>OSLEUM clade</taxon>
        <taxon>Lecanoromycetidae</taxon>
        <taxon>Lecanorales</taxon>
        <taxon>Lecanorineae</taxon>
        <taxon>Cladoniaceae</taxon>
        <taxon>Cladonia</taxon>
    </lineage>
</organism>
<evidence type="ECO:0000256" key="7">
    <source>
        <dbReference type="SAM" id="Phobius"/>
    </source>
</evidence>
<dbReference type="GO" id="GO:0006882">
    <property type="term" value="P:intracellular zinc ion homeostasis"/>
    <property type="evidence" value="ECO:0007669"/>
    <property type="project" value="TreeGrafter"/>
</dbReference>
<evidence type="ECO:0000313" key="9">
    <source>
        <dbReference type="Proteomes" id="UP001166286"/>
    </source>
</evidence>
<keyword evidence="3 7" id="KW-1133">Transmembrane helix</keyword>
<protein>
    <recommendedName>
        <fullName evidence="10">HlyIII-domain-containing protein</fullName>
    </recommendedName>
</protein>
<gene>
    <name evidence="8" type="ORF">JMJ35_001126</name>
</gene>
<feature type="transmembrane region" description="Helical" evidence="7">
    <location>
        <begin position="470"/>
        <end position="490"/>
    </location>
</feature>
<dbReference type="AlphaFoldDB" id="A0AA39V4Z1"/>
<evidence type="ECO:0000256" key="2">
    <source>
        <dbReference type="ARBA" id="ARBA00022692"/>
    </source>
</evidence>
<sequence length="508" mass="57314">MQPLSSHTLLMACSPPSLTLDTHDSPETAQTTTIRPPGSPPSQRRRHSSYHPWRRQSYELDADAIYVKVDLFVSELERRLDWIENYGNLKLDATINRAYFTLDAVRDSCSQVSGELIGAGRRRARLLVNTIESRYNDALPTRETLEAKAQAGIGLMEGFLSELETHALAVRGSNISGIIDGGWRVAEGGYEKAKEVVDEGFEKARRAKESLKESIDQAIKRAKERGLITYEDLPHPWRVNPHITRGYRFSENTVDCIKSAFNFSNEFINIWSHAVGLIIVLSIAFYFYPSSVNFSQSTKTDVFFAAAFFFAACKCLVCSCMWHTMSSISEQTLMERFACVDYTGISLLIAASIMTTEYTAFYCEPISRWIYILTTATLGIGGVVLPWHPTFNRADMSWFRVAFYVSLAATGFAPVFQLSWTRGSEWAWMFYAPIGKSITVYLVGALIYASKVPERWLTGWFDYAGGSHNIWHLAVLGGILFHYFAMQSFFSVAFEREEQDCGLGHLGR</sequence>
<dbReference type="GO" id="GO:0046872">
    <property type="term" value="F:metal ion binding"/>
    <property type="evidence" value="ECO:0007669"/>
    <property type="project" value="UniProtKB-KW"/>
</dbReference>
<evidence type="ECO:0000256" key="1">
    <source>
        <dbReference type="ARBA" id="ARBA00004141"/>
    </source>
</evidence>
<evidence type="ECO:0000256" key="6">
    <source>
        <dbReference type="SAM" id="MobiDB-lite"/>
    </source>
</evidence>
<dbReference type="Proteomes" id="UP001166286">
    <property type="component" value="Unassembled WGS sequence"/>
</dbReference>
<name>A0AA39V4Z1_9LECA</name>
<dbReference type="EMBL" id="JAFEKC020000002">
    <property type="protein sequence ID" value="KAK0516523.1"/>
    <property type="molecule type" value="Genomic_DNA"/>
</dbReference>
<keyword evidence="5" id="KW-0862">Zinc</keyword>
<keyword evidence="2 7" id="KW-0812">Transmembrane</keyword>
<keyword evidence="4 7" id="KW-0472">Membrane</keyword>
<reference evidence="8" key="1">
    <citation type="submission" date="2023-03" db="EMBL/GenBank/DDBJ databases">
        <title>Complete genome of Cladonia borealis.</title>
        <authorList>
            <person name="Park H."/>
        </authorList>
    </citation>
    <scope>NUCLEOTIDE SEQUENCE</scope>
    <source>
        <strain evidence="8">ANT050790</strain>
    </source>
</reference>
<feature type="binding site" evidence="5">
    <location>
        <position position="468"/>
    </location>
    <ligand>
        <name>Zn(2+)</name>
        <dbReference type="ChEBI" id="CHEBI:29105"/>
    </ligand>
</feature>
<proteinExistence type="predicted"/>
<feature type="transmembrane region" description="Helical" evidence="7">
    <location>
        <begin position="368"/>
        <end position="389"/>
    </location>
</feature>
<evidence type="ECO:0000256" key="4">
    <source>
        <dbReference type="ARBA" id="ARBA00023136"/>
    </source>
</evidence>
<evidence type="ECO:0008006" key="10">
    <source>
        <dbReference type="Google" id="ProtNLM"/>
    </source>
</evidence>
<feature type="transmembrane region" description="Helical" evidence="7">
    <location>
        <begin position="303"/>
        <end position="325"/>
    </location>
</feature>
<evidence type="ECO:0000256" key="5">
    <source>
        <dbReference type="PIRSR" id="PIRSR604254-1"/>
    </source>
</evidence>
<feature type="binding site" evidence="5">
    <location>
        <position position="472"/>
    </location>
    <ligand>
        <name>Zn(2+)</name>
        <dbReference type="ChEBI" id="CHEBI:29105"/>
    </ligand>
</feature>
<comment type="caution">
    <text evidence="8">The sequence shown here is derived from an EMBL/GenBank/DDBJ whole genome shotgun (WGS) entry which is preliminary data.</text>
</comment>
<feature type="transmembrane region" description="Helical" evidence="7">
    <location>
        <begin position="426"/>
        <end position="449"/>
    </location>
</feature>
<dbReference type="Pfam" id="PF03006">
    <property type="entry name" value="HlyIII"/>
    <property type="match status" value="1"/>
</dbReference>
<dbReference type="InterPro" id="IPR004254">
    <property type="entry name" value="AdipoR/HlyIII-related"/>
</dbReference>
<feature type="transmembrane region" description="Helical" evidence="7">
    <location>
        <begin position="267"/>
        <end position="288"/>
    </location>
</feature>
<feature type="binding site" evidence="5">
    <location>
        <position position="323"/>
    </location>
    <ligand>
        <name>Zn(2+)</name>
        <dbReference type="ChEBI" id="CHEBI:29105"/>
    </ligand>
</feature>
<evidence type="ECO:0000256" key="3">
    <source>
        <dbReference type="ARBA" id="ARBA00022989"/>
    </source>
</evidence>
<dbReference type="PANTHER" id="PTHR20855">
    <property type="entry name" value="ADIPOR/PROGESTIN RECEPTOR-RELATED"/>
    <property type="match status" value="1"/>
</dbReference>
<dbReference type="GO" id="GO:0016020">
    <property type="term" value="C:membrane"/>
    <property type="evidence" value="ECO:0007669"/>
    <property type="project" value="UniProtKB-SubCell"/>
</dbReference>
<feature type="transmembrane region" description="Helical" evidence="7">
    <location>
        <begin position="337"/>
        <end position="356"/>
    </location>
</feature>
<comment type="subcellular location">
    <subcellularLocation>
        <location evidence="1">Membrane</location>
        <topology evidence="1">Multi-pass membrane protein</topology>
    </subcellularLocation>
</comment>
<feature type="region of interest" description="Disordered" evidence="6">
    <location>
        <begin position="14"/>
        <end position="51"/>
    </location>
</feature>
<dbReference type="GO" id="GO:0038023">
    <property type="term" value="F:signaling receptor activity"/>
    <property type="evidence" value="ECO:0007669"/>
    <property type="project" value="TreeGrafter"/>
</dbReference>
<keyword evidence="5" id="KW-0479">Metal-binding</keyword>